<evidence type="ECO:0000313" key="2">
    <source>
        <dbReference type="Proteomes" id="UP000325313"/>
    </source>
</evidence>
<proteinExistence type="predicted"/>
<protein>
    <submittedName>
        <fullName evidence="1">Uncharacterized protein</fullName>
    </submittedName>
</protein>
<dbReference type="AlphaFoldDB" id="A0A5B0P8V9"/>
<evidence type="ECO:0000313" key="1">
    <source>
        <dbReference type="EMBL" id="KAA1097034.1"/>
    </source>
</evidence>
<reference evidence="1 2" key="1">
    <citation type="submission" date="2019-05" db="EMBL/GenBank/DDBJ databases">
        <title>Emergence of the Ug99 lineage of the wheat stem rust pathogen through somatic hybridization.</title>
        <authorList>
            <person name="Li F."/>
            <person name="Upadhyaya N.M."/>
            <person name="Sperschneider J."/>
            <person name="Matny O."/>
            <person name="Nguyen-Phuc H."/>
            <person name="Mago R."/>
            <person name="Raley C."/>
            <person name="Miller M.E."/>
            <person name="Silverstein K.A.T."/>
            <person name="Henningsen E."/>
            <person name="Hirsch C.D."/>
            <person name="Visser B."/>
            <person name="Pretorius Z.A."/>
            <person name="Steffenson B.J."/>
            <person name="Schwessinger B."/>
            <person name="Dodds P.N."/>
            <person name="Figueroa M."/>
        </authorList>
    </citation>
    <scope>NUCLEOTIDE SEQUENCE [LARGE SCALE GENOMIC DNA]</scope>
    <source>
        <strain evidence="1 2">Ug99</strain>
    </source>
</reference>
<comment type="caution">
    <text evidence="1">The sequence shown here is derived from an EMBL/GenBank/DDBJ whole genome shotgun (WGS) entry which is preliminary data.</text>
</comment>
<dbReference type="Proteomes" id="UP000325313">
    <property type="component" value="Unassembled WGS sequence"/>
</dbReference>
<name>A0A5B0P8V9_PUCGR</name>
<gene>
    <name evidence="1" type="ORF">PGTUg99_004205</name>
</gene>
<accession>A0A5B0P8V9</accession>
<organism evidence="1 2">
    <name type="scientific">Puccinia graminis f. sp. tritici</name>
    <dbReference type="NCBI Taxonomy" id="56615"/>
    <lineage>
        <taxon>Eukaryota</taxon>
        <taxon>Fungi</taxon>
        <taxon>Dikarya</taxon>
        <taxon>Basidiomycota</taxon>
        <taxon>Pucciniomycotina</taxon>
        <taxon>Pucciniomycetes</taxon>
        <taxon>Pucciniales</taxon>
        <taxon>Pucciniaceae</taxon>
        <taxon>Puccinia</taxon>
    </lineage>
</organism>
<dbReference type="EMBL" id="VDEP01000359">
    <property type="protein sequence ID" value="KAA1097034.1"/>
    <property type="molecule type" value="Genomic_DNA"/>
</dbReference>
<sequence>MAHSISAFHHALNITPLFHPRYPDFSSDYRIDALQCDIQIYRRQSGSGWIFISRKSTSDMDPLLVPTPFDAGMNFTKDTIGGL</sequence>